<feature type="transmembrane region" description="Helical" evidence="9">
    <location>
        <begin position="338"/>
        <end position="361"/>
    </location>
</feature>
<comment type="subcellular location">
    <subcellularLocation>
        <location evidence="9">Cell inner membrane</location>
        <topology evidence="9">Multi-pass membrane protein</topology>
    </subcellularLocation>
    <subcellularLocation>
        <location evidence="1">Cell membrane</location>
        <topology evidence="1">Multi-pass membrane protein</topology>
    </subcellularLocation>
</comment>
<proteinExistence type="inferred from homology"/>
<evidence type="ECO:0000256" key="6">
    <source>
        <dbReference type="ARBA" id="ARBA00022847"/>
    </source>
</evidence>
<evidence type="ECO:0000256" key="8">
    <source>
        <dbReference type="ARBA" id="ARBA00023136"/>
    </source>
</evidence>
<feature type="transmembrane region" description="Helical" evidence="9">
    <location>
        <begin position="176"/>
        <end position="194"/>
    </location>
</feature>
<name>A0AAU8S2F5_PSEPU</name>
<reference evidence="10 11" key="1">
    <citation type="submission" date="2015-02" db="EMBL/GenBank/DDBJ databases">
        <title>Complete Genome Sequencing of Pseudomonas putida S13.1.2.</title>
        <authorList>
            <person name="Chong T.M."/>
            <person name="Chan K.G."/>
            <person name="Dessaux Y."/>
        </authorList>
    </citation>
    <scope>NUCLEOTIDE SEQUENCE [LARGE SCALE GENOMIC DNA]</scope>
    <source>
        <strain evidence="10 11">S13.1.2</strain>
    </source>
</reference>
<evidence type="ECO:0000256" key="9">
    <source>
        <dbReference type="RuleBase" id="RU363064"/>
    </source>
</evidence>
<dbReference type="Gene3D" id="1.20.1740.10">
    <property type="entry name" value="Amino acid/polyamine transporter I"/>
    <property type="match status" value="1"/>
</dbReference>
<comment type="similarity">
    <text evidence="2 9">Belongs to the alanine or glycine:cation symporter (AGCS) (TC 2.A.25) family.</text>
</comment>
<keyword evidence="8 9" id="KW-0472">Membrane</keyword>
<accession>A0AAU8S2F5</accession>
<dbReference type="InterPro" id="IPR001463">
    <property type="entry name" value="Na/Ala_symport"/>
</dbReference>
<feature type="transmembrane region" description="Helical" evidence="9">
    <location>
        <begin position="6"/>
        <end position="27"/>
    </location>
</feature>
<dbReference type="EMBL" id="CP010979">
    <property type="protein sequence ID" value="AJQ47085.1"/>
    <property type="molecule type" value="Genomic_DNA"/>
</dbReference>
<evidence type="ECO:0000256" key="2">
    <source>
        <dbReference type="ARBA" id="ARBA00009261"/>
    </source>
</evidence>
<feature type="transmembrane region" description="Helical" evidence="9">
    <location>
        <begin position="230"/>
        <end position="254"/>
    </location>
</feature>
<keyword evidence="3 9" id="KW-0813">Transport</keyword>
<keyword evidence="7 9" id="KW-1133">Transmembrane helix</keyword>
<feature type="transmembrane region" description="Helical" evidence="9">
    <location>
        <begin position="90"/>
        <end position="113"/>
    </location>
</feature>
<evidence type="ECO:0000313" key="10">
    <source>
        <dbReference type="EMBL" id="AJQ47085.1"/>
    </source>
</evidence>
<dbReference type="NCBIfam" id="TIGR00835">
    <property type="entry name" value="agcS"/>
    <property type="match status" value="1"/>
</dbReference>
<dbReference type="Pfam" id="PF01235">
    <property type="entry name" value="Na_Ala_symp"/>
    <property type="match status" value="1"/>
</dbReference>
<keyword evidence="6 9" id="KW-0769">Symport</keyword>
<evidence type="ECO:0000256" key="4">
    <source>
        <dbReference type="ARBA" id="ARBA00022475"/>
    </source>
</evidence>
<keyword evidence="9" id="KW-0997">Cell inner membrane</keyword>
<dbReference type="GO" id="GO:0005283">
    <property type="term" value="F:amino acid:sodium symporter activity"/>
    <property type="evidence" value="ECO:0007669"/>
    <property type="project" value="InterPro"/>
</dbReference>
<dbReference type="PROSITE" id="PS00873">
    <property type="entry name" value="NA_ALANINE_SYMP"/>
    <property type="match status" value="1"/>
</dbReference>
<keyword evidence="4" id="KW-1003">Cell membrane</keyword>
<dbReference type="PANTHER" id="PTHR30330">
    <property type="entry name" value="AGSS FAMILY TRANSPORTER, SODIUM-ALANINE"/>
    <property type="match status" value="1"/>
</dbReference>
<feature type="transmembrane region" description="Helical" evidence="9">
    <location>
        <begin position="60"/>
        <end position="84"/>
    </location>
</feature>
<dbReference type="PANTHER" id="PTHR30330:SF1">
    <property type="entry name" value="AMINO-ACID CARRIER PROTEIN ALST"/>
    <property type="match status" value="1"/>
</dbReference>
<dbReference type="RefSeq" id="WP_019470866.1">
    <property type="nucleotide sequence ID" value="NZ_CP010979.1"/>
</dbReference>
<feature type="transmembrane region" description="Helical" evidence="9">
    <location>
        <begin position="203"/>
        <end position="224"/>
    </location>
</feature>
<feature type="transmembrane region" description="Helical" evidence="9">
    <location>
        <begin position="382"/>
        <end position="403"/>
    </location>
</feature>
<evidence type="ECO:0000313" key="11">
    <source>
        <dbReference type="Proteomes" id="UP000033260"/>
    </source>
</evidence>
<dbReference type="GO" id="GO:0005886">
    <property type="term" value="C:plasma membrane"/>
    <property type="evidence" value="ECO:0007669"/>
    <property type="project" value="UniProtKB-SubCell"/>
</dbReference>
<dbReference type="Proteomes" id="UP000033260">
    <property type="component" value="Chromosome"/>
</dbReference>
<keyword evidence="5 9" id="KW-0812">Transmembrane</keyword>
<dbReference type="FunFam" id="1.20.1740.10:FF:000004">
    <property type="entry name" value="Sodium:alanine symporter family protein"/>
    <property type="match status" value="1"/>
</dbReference>
<evidence type="ECO:0000256" key="5">
    <source>
        <dbReference type="ARBA" id="ARBA00022692"/>
    </source>
</evidence>
<dbReference type="AlphaFoldDB" id="A0AAU8S2F5"/>
<evidence type="ECO:0000256" key="7">
    <source>
        <dbReference type="ARBA" id="ARBA00022989"/>
    </source>
</evidence>
<feature type="transmembrane region" description="Helical" evidence="9">
    <location>
        <begin position="138"/>
        <end position="156"/>
    </location>
</feature>
<evidence type="ECO:0000256" key="3">
    <source>
        <dbReference type="ARBA" id="ARBA00022448"/>
    </source>
</evidence>
<organism evidence="10 11">
    <name type="scientific">Pseudomonas putida S13.1.2</name>
    <dbReference type="NCBI Taxonomy" id="1384061"/>
    <lineage>
        <taxon>Bacteria</taxon>
        <taxon>Pseudomonadati</taxon>
        <taxon>Pseudomonadota</taxon>
        <taxon>Gammaproteobacteria</taxon>
        <taxon>Pseudomonadales</taxon>
        <taxon>Pseudomonadaceae</taxon>
        <taxon>Pseudomonas</taxon>
    </lineage>
</organism>
<gene>
    <name evidence="10" type="ORF">N805_07545</name>
</gene>
<sequence>MLEAINGFLSGKLLIVLVVGLGAYFTVKTRFVQLRYFLHMFKVFKDSLTSSSTQISSFQALMLSLAGRVGAGNIAGVGVAVTLGGPGAVFWMWVTALVGMATTLFECSLAQLYKRHNGSGQFHGGPSFYMEYGLNKRWLGVVMAVLLIVTFGFSFNGLQSHAVTHSLQNAFGFDPAYSGIALAAVLALVFMGGIKRIARVADLLVPVKTLAYIAVTLYVIVLQFDHVPLMLLTIVKSAFGLDQAFGGLIGSAIVMGVKRGVFANEAGLGSAPNVAAVAEVRHPVSQGVVQAFSVFFDTFIICTCTALLILLSGFYTAGFAGDGIVLTQNSLAAVVGDWGRSFISVALALFVFTSILYNYYLGENNLRFILGKNRKALLSYRALVLALILWGSVQDLSTVFAFADITMTLSALVNLIALVLLCRVGLRLLADYDAQRKAGVAEPVLTASAFHDLNIDRTIWSNAPEQVDKDQGLGVLEPEPPKIS</sequence>
<feature type="transmembrane region" description="Helical" evidence="9">
    <location>
        <begin position="409"/>
        <end position="429"/>
    </location>
</feature>
<feature type="transmembrane region" description="Helical" evidence="9">
    <location>
        <begin position="294"/>
        <end position="318"/>
    </location>
</feature>
<evidence type="ECO:0000256" key="1">
    <source>
        <dbReference type="ARBA" id="ARBA00004651"/>
    </source>
</evidence>
<dbReference type="PRINTS" id="PR00175">
    <property type="entry name" value="NAALASMPORT"/>
</dbReference>
<protein>
    <submittedName>
        <fullName evidence="10">Sodium:alanine symporter</fullName>
    </submittedName>
</protein>